<dbReference type="EMBL" id="KN549201">
    <property type="protein sequence ID" value="KHJ99913.1"/>
    <property type="molecule type" value="Genomic_DNA"/>
</dbReference>
<protein>
    <submittedName>
        <fullName evidence="1">Uncharacterized protein</fullName>
    </submittedName>
</protein>
<sequence length="94" mass="11112">MERHYELLGLFSEALKKANLKLKAQKCEFLKKKGNQIWEVLRKEIGLSLSTLTHLPVEWALYYAKKEKTICSIHDILLRKGCRRLRRTPLKMTD</sequence>
<dbReference type="Proteomes" id="UP000053660">
    <property type="component" value="Unassembled WGS sequence"/>
</dbReference>
<organism evidence="1 2">
    <name type="scientific">Oesophagostomum dentatum</name>
    <name type="common">Nodular worm</name>
    <dbReference type="NCBI Taxonomy" id="61180"/>
    <lineage>
        <taxon>Eukaryota</taxon>
        <taxon>Metazoa</taxon>
        <taxon>Ecdysozoa</taxon>
        <taxon>Nematoda</taxon>
        <taxon>Chromadorea</taxon>
        <taxon>Rhabditida</taxon>
        <taxon>Rhabditina</taxon>
        <taxon>Rhabditomorpha</taxon>
        <taxon>Strongyloidea</taxon>
        <taxon>Strongylidae</taxon>
        <taxon>Oesophagostomum</taxon>
    </lineage>
</organism>
<keyword evidence="2" id="KW-1185">Reference proteome</keyword>
<gene>
    <name evidence="1" type="ORF">OESDEN_00098</name>
</gene>
<accession>A0A0B1TQS8</accession>
<name>A0A0B1TQS8_OESDE</name>
<proteinExistence type="predicted"/>
<evidence type="ECO:0000313" key="1">
    <source>
        <dbReference type="EMBL" id="KHJ99913.1"/>
    </source>
</evidence>
<dbReference type="AlphaFoldDB" id="A0A0B1TQS8"/>
<reference evidence="1 2" key="1">
    <citation type="submission" date="2014-03" db="EMBL/GenBank/DDBJ databases">
        <title>Draft genome of the hookworm Oesophagostomum dentatum.</title>
        <authorList>
            <person name="Mitreva M."/>
        </authorList>
    </citation>
    <scope>NUCLEOTIDE SEQUENCE [LARGE SCALE GENOMIC DNA]</scope>
    <source>
        <strain evidence="1 2">OD-Hann</strain>
    </source>
</reference>
<evidence type="ECO:0000313" key="2">
    <source>
        <dbReference type="Proteomes" id="UP000053660"/>
    </source>
</evidence>